<dbReference type="Proteomes" id="UP000007374">
    <property type="component" value="Unassembled WGS sequence"/>
</dbReference>
<dbReference type="Gene3D" id="4.10.410.40">
    <property type="match status" value="1"/>
</dbReference>
<dbReference type="InterPro" id="IPR032494">
    <property type="entry name" value="Phage_TTP_N"/>
</dbReference>
<reference evidence="2 3" key="1">
    <citation type="journal article" date="2012" name="J. Bacteriol.">
        <title>Genome Sequence of Nitratireductor indicus Type Strain C115.</title>
        <authorList>
            <person name="Lai Q."/>
            <person name="Li G."/>
            <person name="Yu Z."/>
            <person name="Shao Z."/>
        </authorList>
    </citation>
    <scope>NUCLEOTIDE SEQUENCE [LARGE SCALE GENOMIC DNA]</scope>
    <source>
        <strain evidence="2 3">C115</strain>
    </source>
</reference>
<evidence type="ECO:0000259" key="1">
    <source>
        <dbReference type="Pfam" id="PF16461"/>
    </source>
</evidence>
<proteinExistence type="predicted"/>
<name>K2MXF7_9HYPH</name>
<dbReference type="Pfam" id="PF16461">
    <property type="entry name" value="Phage_TTP_12"/>
    <property type="match status" value="1"/>
</dbReference>
<dbReference type="RefSeq" id="WP_009452924.1">
    <property type="nucleotide sequence ID" value="NZ_AMSI01000033.1"/>
</dbReference>
<evidence type="ECO:0000313" key="3">
    <source>
        <dbReference type="Proteomes" id="UP000007374"/>
    </source>
</evidence>
<accession>K2MXF7</accession>
<comment type="caution">
    <text evidence="2">The sequence shown here is derived from an EMBL/GenBank/DDBJ whole genome shotgun (WGS) entry which is preliminary data.</text>
</comment>
<dbReference type="OrthoDB" id="4206561at2"/>
<dbReference type="EMBL" id="AMSI01000033">
    <property type="protein sequence ID" value="EKF39938.1"/>
    <property type="molecule type" value="Genomic_DNA"/>
</dbReference>
<protein>
    <submittedName>
        <fullName evidence="2">Outer capsid protein Hoc</fullName>
    </submittedName>
</protein>
<keyword evidence="3" id="KW-1185">Reference proteome</keyword>
<dbReference type="AlphaFoldDB" id="K2MXF7"/>
<gene>
    <name evidence="2" type="ORF">NA8A_23439</name>
</gene>
<organism evidence="2 3">
    <name type="scientific">Nitratireductor indicus C115</name>
    <dbReference type="NCBI Taxonomy" id="1231190"/>
    <lineage>
        <taxon>Bacteria</taxon>
        <taxon>Pseudomonadati</taxon>
        <taxon>Pseudomonadota</taxon>
        <taxon>Alphaproteobacteria</taxon>
        <taxon>Hyphomicrobiales</taxon>
        <taxon>Phyllobacteriaceae</taxon>
        <taxon>Nitratireductor</taxon>
    </lineage>
</organism>
<evidence type="ECO:0000313" key="2">
    <source>
        <dbReference type="EMBL" id="EKF39938.1"/>
    </source>
</evidence>
<dbReference type="eggNOG" id="ENOG5033CQ6">
    <property type="taxonomic scope" value="Bacteria"/>
</dbReference>
<feature type="domain" description="Lambda phage tail tube protein N-terminal" evidence="1">
    <location>
        <begin position="9"/>
        <end position="145"/>
    </location>
</feature>
<dbReference type="PATRIC" id="fig|1231190.3.peg.4825"/>
<sequence length="153" mass="16810">MASKATIGWDTILEAYDDASSPPGFVQLCEVFNLSPGAQEADRIDVTHFCSPDRRREYIPGLIDNGEANFEANYIPGSPEDQLILSLLNSGDVIQWRITFPLQQGDTDRHRVTFEASVTGYERTIPVDDRMTATITLAPSGSEVWDTISAGSV</sequence>
<dbReference type="STRING" id="721133.SAMN05216176_12714"/>